<keyword evidence="8" id="KW-1185">Reference proteome</keyword>
<feature type="transmembrane region" description="Helical" evidence="5">
    <location>
        <begin position="84"/>
        <end position="102"/>
    </location>
</feature>
<dbReference type="RefSeq" id="WP_331791130.1">
    <property type="nucleotide sequence ID" value="NZ_BAAAUO010000004.1"/>
</dbReference>
<accession>A0ABU7V4L5</accession>
<feature type="transmembrane region" description="Helical" evidence="5">
    <location>
        <begin position="404"/>
        <end position="427"/>
    </location>
</feature>
<reference evidence="7 8" key="1">
    <citation type="submission" date="2024-01" db="EMBL/GenBank/DDBJ databases">
        <title>the genome sequence of strain Microbacterium schleiferi NBRC 15075.</title>
        <authorList>
            <person name="Ding Y."/>
            <person name="Zhang G."/>
        </authorList>
    </citation>
    <scope>NUCLEOTIDE SEQUENCE [LARGE SCALE GENOMIC DNA]</scope>
    <source>
        <strain evidence="7 8">NBRC 15075</strain>
    </source>
</reference>
<sequence>MASDRRITPGAAGSAAGLVIAGILVAALSLRGPIVSPTPVLRQIETDLGIGAATAGLLTTAPVLMFALLTPVAALVIRRAGAELALMITLTGVLLGTFLRAVPGFGWMLAGMIVIGASITVGNVVIPVIIRRDVAPERVALVTAGYVAMLNAGSLLTSLLTVPIASVIGWNLALVAWSVITIAGMLLWGLHLRRAAARGELWGERFSGAQRPGAASVADREADTLTGPVPVPLGRRATRGDSMFRNPVPWMLLLAFAGQAAVYYGFATWLPTLIADDLGVSAAAAGGLTAFFHGVAVVGAFIVPLLARFTPRIVPAIAIGTSWILLTLGMIIAPEWAALWLSFGAIGHAGGFVVIFSTIVAIARSDAEAAGMSALVQGGGYAAAALAAPAMGALHEATGGWDAVLLASLVVVLAYCVLLVAAVIVSWRAPR</sequence>
<evidence type="ECO:0000313" key="7">
    <source>
        <dbReference type="EMBL" id="MEF2254625.1"/>
    </source>
</evidence>
<feature type="transmembrane region" description="Helical" evidence="5">
    <location>
        <begin position="339"/>
        <end position="362"/>
    </location>
</feature>
<evidence type="ECO:0000256" key="4">
    <source>
        <dbReference type="ARBA" id="ARBA00023136"/>
    </source>
</evidence>
<dbReference type="PANTHER" id="PTHR23523:SF2">
    <property type="entry name" value="2-NITROIMIDAZOLE TRANSPORTER"/>
    <property type="match status" value="1"/>
</dbReference>
<dbReference type="SUPFAM" id="SSF103473">
    <property type="entry name" value="MFS general substrate transporter"/>
    <property type="match status" value="1"/>
</dbReference>
<dbReference type="InterPro" id="IPR036259">
    <property type="entry name" value="MFS_trans_sf"/>
</dbReference>
<evidence type="ECO:0000313" key="8">
    <source>
        <dbReference type="Proteomes" id="UP001351900"/>
    </source>
</evidence>
<feature type="transmembrane region" description="Helical" evidence="5">
    <location>
        <begin position="278"/>
        <end position="306"/>
    </location>
</feature>
<keyword evidence="3 5" id="KW-1133">Transmembrane helix</keyword>
<organism evidence="7 8">
    <name type="scientific">Microbacterium schleiferi</name>
    <dbReference type="NCBI Taxonomy" id="69362"/>
    <lineage>
        <taxon>Bacteria</taxon>
        <taxon>Bacillati</taxon>
        <taxon>Actinomycetota</taxon>
        <taxon>Actinomycetes</taxon>
        <taxon>Micrococcales</taxon>
        <taxon>Microbacteriaceae</taxon>
        <taxon>Microbacterium</taxon>
    </lineage>
</organism>
<protein>
    <submittedName>
        <fullName evidence="7">MFS transporter</fullName>
    </submittedName>
</protein>
<keyword evidence="2 5" id="KW-0812">Transmembrane</keyword>
<dbReference type="EMBL" id="JAZHOV010000003">
    <property type="protein sequence ID" value="MEF2254625.1"/>
    <property type="molecule type" value="Genomic_DNA"/>
</dbReference>
<dbReference type="Proteomes" id="UP001351900">
    <property type="component" value="Unassembled WGS sequence"/>
</dbReference>
<dbReference type="InterPro" id="IPR052524">
    <property type="entry name" value="MFS_Cyanate_Porter"/>
</dbReference>
<feature type="domain" description="Major facilitator superfamily (MFS) profile" evidence="6">
    <location>
        <begin position="10"/>
        <end position="431"/>
    </location>
</feature>
<keyword evidence="4 5" id="KW-0472">Membrane</keyword>
<dbReference type="Gene3D" id="1.20.1250.20">
    <property type="entry name" value="MFS general substrate transporter like domains"/>
    <property type="match status" value="1"/>
</dbReference>
<comment type="caution">
    <text evidence="7">The sequence shown here is derived from an EMBL/GenBank/DDBJ whole genome shotgun (WGS) entry which is preliminary data.</text>
</comment>
<evidence type="ECO:0000256" key="2">
    <source>
        <dbReference type="ARBA" id="ARBA00022692"/>
    </source>
</evidence>
<comment type="subcellular location">
    <subcellularLocation>
        <location evidence="1">Cell membrane</location>
        <topology evidence="1">Multi-pass membrane protein</topology>
    </subcellularLocation>
</comment>
<feature type="transmembrane region" description="Helical" evidence="5">
    <location>
        <begin position="168"/>
        <end position="190"/>
    </location>
</feature>
<dbReference type="Pfam" id="PF07690">
    <property type="entry name" value="MFS_1"/>
    <property type="match status" value="1"/>
</dbReference>
<feature type="transmembrane region" description="Helical" evidence="5">
    <location>
        <begin position="12"/>
        <end position="30"/>
    </location>
</feature>
<proteinExistence type="predicted"/>
<gene>
    <name evidence="7" type="ORF">V2V91_05670</name>
</gene>
<dbReference type="InterPro" id="IPR020846">
    <property type="entry name" value="MFS_dom"/>
</dbReference>
<feature type="transmembrane region" description="Helical" evidence="5">
    <location>
        <begin position="50"/>
        <end position="77"/>
    </location>
</feature>
<dbReference type="PROSITE" id="PS50850">
    <property type="entry name" value="MFS"/>
    <property type="match status" value="1"/>
</dbReference>
<dbReference type="PANTHER" id="PTHR23523">
    <property type="match status" value="1"/>
</dbReference>
<evidence type="ECO:0000256" key="3">
    <source>
        <dbReference type="ARBA" id="ARBA00022989"/>
    </source>
</evidence>
<dbReference type="InterPro" id="IPR011701">
    <property type="entry name" value="MFS"/>
</dbReference>
<feature type="transmembrane region" description="Helical" evidence="5">
    <location>
        <begin position="108"/>
        <end position="130"/>
    </location>
</feature>
<feature type="transmembrane region" description="Helical" evidence="5">
    <location>
        <begin position="139"/>
        <end position="162"/>
    </location>
</feature>
<feature type="transmembrane region" description="Helical" evidence="5">
    <location>
        <begin position="248"/>
        <end position="266"/>
    </location>
</feature>
<name>A0ABU7V4L5_9MICO</name>
<feature type="transmembrane region" description="Helical" evidence="5">
    <location>
        <begin position="313"/>
        <end position="333"/>
    </location>
</feature>
<evidence type="ECO:0000256" key="5">
    <source>
        <dbReference type="SAM" id="Phobius"/>
    </source>
</evidence>
<evidence type="ECO:0000259" key="6">
    <source>
        <dbReference type="PROSITE" id="PS50850"/>
    </source>
</evidence>
<feature type="transmembrane region" description="Helical" evidence="5">
    <location>
        <begin position="374"/>
        <end position="392"/>
    </location>
</feature>
<evidence type="ECO:0000256" key="1">
    <source>
        <dbReference type="ARBA" id="ARBA00004651"/>
    </source>
</evidence>